<evidence type="ECO:0000313" key="6">
    <source>
        <dbReference type="EMBL" id="EDQ35012.1"/>
    </source>
</evidence>
<reference evidence="6 7" key="2">
    <citation type="submission" date="2012-06" db="EMBL/GenBank/DDBJ databases">
        <authorList>
            <person name="Fiebig A."/>
        </authorList>
    </citation>
    <scope>NUCLEOTIDE SEQUENCE [LARGE SCALE GENOMIC DNA]</scope>
    <source>
        <strain evidence="6 7">DFL-43</strain>
    </source>
</reference>
<dbReference type="STRING" id="411684.HPDFL43_02405"/>
<dbReference type="SUPFAM" id="SSF51445">
    <property type="entry name" value="(Trans)glycosidases"/>
    <property type="match status" value="1"/>
</dbReference>
<dbReference type="InterPro" id="IPR013785">
    <property type="entry name" value="Aldolase_TIM"/>
</dbReference>
<dbReference type="AlphaFoldDB" id="A9D0K1"/>
<dbReference type="RefSeq" id="WP_007196273.1">
    <property type="nucleotide sequence ID" value="NZ_CM002917.1"/>
</dbReference>
<keyword evidence="4 6" id="KW-0326">Glycosidase</keyword>
<evidence type="ECO:0000256" key="2">
    <source>
        <dbReference type="ARBA" id="ARBA00012755"/>
    </source>
</evidence>
<feature type="domain" description="Glycosyl hydrolase family 36 N-terminal" evidence="5">
    <location>
        <begin position="32"/>
        <end position="250"/>
    </location>
</feature>
<dbReference type="EMBL" id="ABIA03000002">
    <property type="protein sequence ID" value="EDQ35012.1"/>
    <property type="molecule type" value="Genomic_DNA"/>
</dbReference>
<dbReference type="PANTHER" id="PTHR43053:SF3">
    <property type="entry name" value="ALPHA-GALACTOSIDASE C-RELATED"/>
    <property type="match status" value="1"/>
</dbReference>
<evidence type="ECO:0000259" key="5">
    <source>
        <dbReference type="Pfam" id="PF16875"/>
    </source>
</evidence>
<dbReference type="CDD" id="cd14791">
    <property type="entry name" value="GH36"/>
    <property type="match status" value="1"/>
</dbReference>
<dbReference type="Pfam" id="PF02065">
    <property type="entry name" value="Melibiase"/>
    <property type="match status" value="1"/>
</dbReference>
<reference evidence="6 7" key="1">
    <citation type="submission" date="2007-10" db="EMBL/GenBank/DDBJ databases">
        <authorList>
            <person name="Wagner-Dobler I."/>
            <person name="Ferriera S."/>
            <person name="Johnson J."/>
            <person name="Kravitz S."/>
            <person name="Beeson K."/>
            <person name="Sutton G."/>
            <person name="Rogers Y.-H."/>
            <person name="Friedman R."/>
            <person name="Frazier M."/>
            <person name="Venter J.C."/>
        </authorList>
    </citation>
    <scope>NUCLEOTIDE SEQUENCE [LARGE SCALE GENOMIC DNA]</scope>
    <source>
        <strain evidence="6 7">DFL-43</strain>
    </source>
</reference>
<dbReference type="eggNOG" id="COG3345">
    <property type="taxonomic scope" value="Bacteria"/>
</dbReference>
<dbReference type="InterPro" id="IPR031704">
    <property type="entry name" value="Glyco_hydro_36_N"/>
</dbReference>
<protein>
    <recommendedName>
        <fullName evidence="2">alpha-galactosidase</fullName>
        <ecNumber evidence="2">3.2.1.22</ecNumber>
    </recommendedName>
</protein>
<evidence type="ECO:0000256" key="4">
    <source>
        <dbReference type="ARBA" id="ARBA00023295"/>
    </source>
</evidence>
<keyword evidence="3 6" id="KW-0378">Hydrolase</keyword>
<dbReference type="InterPro" id="IPR050985">
    <property type="entry name" value="Alpha-glycosidase_related"/>
</dbReference>
<dbReference type="InterPro" id="IPR017853">
    <property type="entry name" value="GH"/>
</dbReference>
<evidence type="ECO:0000313" key="7">
    <source>
        <dbReference type="Proteomes" id="UP000004291"/>
    </source>
</evidence>
<dbReference type="InterPro" id="IPR002252">
    <property type="entry name" value="Glyco_hydro_36"/>
</dbReference>
<dbReference type="PRINTS" id="PR00743">
    <property type="entry name" value="GLHYDRLASE36"/>
</dbReference>
<evidence type="ECO:0000256" key="1">
    <source>
        <dbReference type="ARBA" id="ARBA00001255"/>
    </source>
</evidence>
<dbReference type="Pfam" id="PF16875">
    <property type="entry name" value="Glyco_hydro_36N"/>
    <property type="match status" value="1"/>
</dbReference>
<dbReference type="Gene3D" id="3.20.20.70">
    <property type="entry name" value="Aldolase class I"/>
    <property type="match status" value="1"/>
</dbReference>
<dbReference type="GO" id="GO:0004557">
    <property type="term" value="F:alpha-galactosidase activity"/>
    <property type="evidence" value="ECO:0007669"/>
    <property type="project" value="UniProtKB-EC"/>
</dbReference>
<organism evidence="6 7">
    <name type="scientific">Hoeflea phototrophica (strain DSM 17068 / NCIMB 14078 / DFL-43)</name>
    <dbReference type="NCBI Taxonomy" id="411684"/>
    <lineage>
        <taxon>Bacteria</taxon>
        <taxon>Pseudomonadati</taxon>
        <taxon>Pseudomonadota</taxon>
        <taxon>Alphaproteobacteria</taxon>
        <taxon>Hyphomicrobiales</taxon>
        <taxon>Rhizobiaceae</taxon>
        <taxon>Hoeflea</taxon>
    </lineage>
</organism>
<dbReference type="EC" id="3.2.1.22" evidence="2"/>
<dbReference type="PANTHER" id="PTHR43053">
    <property type="entry name" value="GLYCOSIDASE FAMILY 31"/>
    <property type="match status" value="1"/>
</dbReference>
<dbReference type="Proteomes" id="UP000004291">
    <property type="component" value="Chromosome"/>
</dbReference>
<comment type="caution">
    <text evidence="6">The sequence shown here is derived from an EMBL/GenBank/DDBJ whole genome shotgun (WGS) entry which is preliminary data.</text>
</comment>
<keyword evidence="7" id="KW-1185">Reference proteome</keyword>
<evidence type="ECO:0000256" key="3">
    <source>
        <dbReference type="ARBA" id="ARBA00022801"/>
    </source>
</evidence>
<dbReference type="Gene3D" id="2.70.98.60">
    <property type="entry name" value="alpha-galactosidase from lactobacil brevis"/>
    <property type="match status" value="1"/>
</dbReference>
<dbReference type="HOGENOM" id="CLU_009640_3_1_5"/>
<dbReference type="FunFam" id="3.20.20.70:FF:000118">
    <property type="entry name" value="Alpha-galactosidase"/>
    <property type="match status" value="1"/>
</dbReference>
<proteinExistence type="predicted"/>
<sequence length="715" mass="78474">MKKGQTSIALSCWRLDEGDRTAVFASFEGSTPCLIHFGATLPDQEDLSLLARLTLPNTAGGQLDPLTPLSLIPSAIEGWQGHPGLSLLSAAGQPATPDLVLADAAKENGILTFTLSDRLDRVSLTLDINLDDAGLLSLSAHATPQTGSQIGWLCAGAFPIPDRLSRILDHGGRWTGEFQKQERLFATGQHVRESREGRTGHAHFPGAAFLAEDCGETSGECLGVSLAWSGGHRMIAEEIPDGRRQVQFGVADDGVSDQPISSPTVHLAWSKDGLNGLSEAFHALGRRFSHDKLKDRAVPRPVHYNCWEAIYFRHSPEDLKQIASRAADLGAERFVLDDGWFKGRNDDTTSLGDWSIDRNKYPDGLTPLIDHVQSLGMRFGIWFEPEMVNLDSDLARAHPDWLQGPEGQPAGRQQYVLDLTNSGVSDYLFDQISAILSEHAIDYIKWDHNRILTGGTSSQTVALYRLLERLEAAFPDVEIESCASGGGRVDFGILGHTTRVWLSDSNDALERLRMQHEASRWIAPEIQGSHVGPRTCHTSGRVLPMAFRAWVAAQRHMGFEMDPRELTADEAATLKRVTSWFKANRDFLFSARLLRLDTEDPEVHAEVFASTGDDTNEGNDRFVLFHGQTGAPKQIATRPYRLAGLRSEAFYDIRLINPEDLPRTLNQNVSSPFSKGESVRLSGAALMAGALRLPNAFPATMLVVEGQSVRPGVQS</sequence>
<dbReference type="GO" id="GO:0016052">
    <property type="term" value="P:carbohydrate catabolic process"/>
    <property type="evidence" value="ECO:0007669"/>
    <property type="project" value="InterPro"/>
</dbReference>
<accession>A9D0K1</accession>
<gene>
    <name evidence="6" type="ORF">HPDFL43_02405</name>
</gene>
<comment type="catalytic activity">
    <reaction evidence="1">
        <text>Hydrolysis of terminal, non-reducing alpha-D-galactose residues in alpha-D-galactosides, including galactose oligosaccharides, galactomannans and galactolipids.</text>
        <dbReference type="EC" id="3.2.1.22"/>
    </reaction>
</comment>
<dbReference type="InterPro" id="IPR038417">
    <property type="entry name" value="Alpga-gal_N_sf"/>
</dbReference>
<name>A9D0K1_HOEPD</name>